<feature type="signal peptide" evidence="1">
    <location>
        <begin position="1"/>
        <end position="18"/>
    </location>
</feature>
<feature type="chain" id="PRO_5020446007" evidence="1">
    <location>
        <begin position="19"/>
        <end position="74"/>
    </location>
</feature>
<accession>A0A4Q8K9Q0</accession>
<evidence type="ECO:0000256" key="1">
    <source>
        <dbReference type="SAM" id="SignalP"/>
    </source>
</evidence>
<evidence type="ECO:0000313" key="2">
    <source>
        <dbReference type="EMBL" id="SNX36472.1"/>
    </source>
</evidence>
<sequence length="74" mass="8352">MKIALIFAFTLFLVYTVAEEKEALRFGGKIFDDPSDYIFDDDADEDDPCLMFSHCVYNCDNGIPCTCECKPPSP</sequence>
<name>A0A4Q8K9Q0_9ARAC</name>
<reference evidence="2" key="2">
    <citation type="submission" date="2019-05" db="EMBL/GenBank/DDBJ databases">
        <title>Unravelling the molecular evolution of spider venoms.</title>
        <authorList>
            <person name="Pineda S."/>
        </authorList>
    </citation>
    <scope>NUCLEOTIDE SEQUENCE</scope>
</reference>
<organism evidence="2">
    <name type="scientific">Heteropoda jugulans</name>
    <dbReference type="NCBI Taxonomy" id="1358901"/>
    <lineage>
        <taxon>Eukaryota</taxon>
        <taxon>Metazoa</taxon>
        <taxon>Ecdysozoa</taxon>
        <taxon>Arthropoda</taxon>
        <taxon>Chelicerata</taxon>
        <taxon>Arachnida</taxon>
        <taxon>Araneae</taxon>
        <taxon>Araneomorphae</taxon>
        <taxon>Entelegynae</taxon>
        <taxon>Dionycha</taxon>
        <taxon>Sparassidae</taxon>
        <taxon>Heteropoda</taxon>
    </lineage>
</organism>
<proteinExistence type="predicted"/>
<protein>
    <submittedName>
        <fullName evidence="2">U53-Sparatoxin-Hju1a_1</fullName>
    </submittedName>
</protein>
<reference evidence="2" key="1">
    <citation type="submission" date="2017-05" db="EMBL/GenBank/DDBJ databases">
        <authorList>
            <person name="QRISCLOUD D."/>
        </authorList>
    </citation>
    <scope>NUCLEOTIDE SEQUENCE</scope>
</reference>
<dbReference type="EMBL" id="HAHI01000447">
    <property type="protein sequence ID" value="SNX36472.1"/>
    <property type="molecule type" value="Transcribed_RNA"/>
</dbReference>
<keyword evidence="1" id="KW-0732">Signal</keyword>
<dbReference type="AlphaFoldDB" id="A0A4Q8K9Q0"/>